<reference evidence="2 3" key="1">
    <citation type="journal article" date="2012" name="BMC Genomics">
        <title>Comparative genomics of the white-rot fungi, Phanerochaete carnosa and P. chrysosporium, to elucidate the genetic basis of the distinct wood types they colonize.</title>
        <authorList>
            <person name="Suzuki H."/>
            <person name="MacDonald J."/>
            <person name="Syed K."/>
            <person name="Salamov A."/>
            <person name="Hori C."/>
            <person name="Aerts A."/>
            <person name="Henrissat B."/>
            <person name="Wiebenga A."/>
            <person name="vanKuyk P.A."/>
            <person name="Barry K."/>
            <person name="Lindquist E."/>
            <person name="LaButti K."/>
            <person name="Lapidus A."/>
            <person name="Lucas S."/>
            <person name="Coutinho P."/>
            <person name="Gong Y."/>
            <person name="Samejima M."/>
            <person name="Mahadevan R."/>
            <person name="Abou-Zaid M."/>
            <person name="de Vries R.P."/>
            <person name="Igarashi K."/>
            <person name="Yadav J.S."/>
            <person name="Grigoriev I.V."/>
            <person name="Master E.R."/>
        </authorList>
    </citation>
    <scope>NUCLEOTIDE SEQUENCE [LARGE SCALE GENOMIC DNA]</scope>
    <source>
        <strain evidence="2 3">HHB-10118-sp</strain>
    </source>
</reference>
<dbReference type="InterPro" id="IPR012349">
    <property type="entry name" value="Split_barrel_FMN-bd"/>
</dbReference>
<dbReference type="RefSeq" id="XP_007399484.1">
    <property type="nucleotide sequence ID" value="XM_007399422.1"/>
</dbReference>
<dbReference type="AlphaFoldDB" id="K5WMX0"/>
<gene>
    <name evidence="2" type="ORF">PHACADRAFT_261962</name>
</gene>
<dbReference type="InterPro" id="IPR017927">
    <property type="entry name" value="FAD-bd_FR_type"/>
</dbReference>
<protein>
    <recommendedName>
        <fullName evidence="1">FAD-binding FR-type domain-containing protein</fullName>
    </recommendedName>
</protein>
<dbReference type="SUPFAM" id="SSF52343">
    <property type="entry name" value="Ferredoxin reductase-like, C-terminal NADP-linked domain"/>
    <property type="match status" value="1"/>
</dbReference>
<dbReference type="STRING" id="650164.K5WMX0"/>
<dbReference type="HOGENOM" id="CLU_017006_1_0_1"/>
<organism evidence="2 3">
    <name type="scientific">Phanerochaete carnosa (strain HHB-10118-sp)</name>
    <name type="common">White-rot fungus</name>
    <name type="synonym">Peniophora carnosa</name>
    <dbReference type="NCBI Taxonomy" id="650164"/>
    <lineage>
        <taxon>Eukaryota</taxon>
        <taxon>Fungi</taxon>
        <taxon>Dikarya</taxon>
        <taxon>Basidiomycota</taxon>
        <taxon>Agaricomycotina</taxon>
        <taxon>Agaricomycetes</taxon>
        <taxon>Polyporales</taxon>
        <taxon>Phanerochaetaceae</taxon>
        <taxon>Phanerochaete</taxon>
    </lineage>
</organism>
<dbReference type="PANTHER" id="PTHR42815:SF2">
    <property type="entry name" value="FAD-BINDING, PUTATIVE (AFU_ORTHOLOGUE AFUA_6G07600)-RELATED"/>
    <property type="match status" value="1"/>
</dbReference>
<name>K5WMX0_PHACS</name>
<dbReference type="PANTHER" id="PTHR42815">
    <property type="entry name" value="FAD-BINDING, PUTATIVE (AFU_ORTHOLOGUE AFUA_6G07600)-RELATED"/>
    <property type="match status" value="1"/>
</dbReference>
<dbReference type="GeneID" id="18918143"/>
<feature type="domain" description="FAD-binding FR-type" evidence="1">
    <location>
        <begin position="347"/>
        <end position="483"/>
    </location>
</feature>
<dbReference type="Gene3D" id="3.40.50.80">
    <property type="entry name" value="Nucleotide-binding domain of ferredoxin-NADP reductase (FNR) module"/>
    <property type="match status" value="1"/>
</dbReference>
<dbReference type="Gene3D" id="2.30.110.10">
    <property type="entry name" value="Electron Transport, Fmn-binding Protein, Chain A"/>
    <property type="match status" value="1"/>
</dbReference>
<evidence type="ECO:0000313" key="3">
    <source>
        <dbReference type="Proteomes" id="UP000008370"/>
    </source>
</evidence>
<accession>K5WMX0</accession>
<dbReference type="InParanoid" id="K5WMX0"/>
<dbReference type="EMBL" id="JH930476">
    <property type="protein sequence ID" value="EKM51677.1"/>
    <property type="molecule type" value="Genomic_DNA"/>
</dbReference>
<proteinExistence type="predicted"/>
<dbReference type="Proteomes" id="UP000008370">
    <property type="component" value="Unassembled WGS sequence"/>
</dbReference>
<dbReference type="KEGG" id="pco:PHACADRAFT_261962"/>
<dbReference type="Gene3D" id="2.40.30.10">
    <property type="entry name" value="Translation factors"/>
    <property type="match status" value="1"/>
</dbReference>
<keyword evidence="3" id="KW-1185">Reference proteome</keyword>
<evidence type="ECO:0000313" key="2">
    <source>
        <dbReference type="EMBL" id="EKM51677.1"/>
    </source>
</evidence>
<sequence>MPILGWHRGERIIQERLGFGASMSNNYTWIRDFMPDQHREFHSTRLPFIPVTTLDDRGRPWTSIWAGKAGEPGFVNSSSPNHMDMEIKVWEGDPFWDNHTLFNGEKLLAAGIGIEFSTRRRNKFAGHVYAMQKDNNVFQLKLIVNEAIGNCPKYINIRTLDPYPDTLPVIVHKCDNLPEDGRLPDELVEFVRECDTIFIGSSYEASPEEAKMFPSHVGANQRGGRPGWVRMRSDGRTVVIPDYSGNRVLSSLGNIEVTPVASVTIVDFATGDTLYITGKAHTAVGQEAQAIMPRQGVITLLEVTGYRFVRDALPVRQRPGTEPERSPYSPPVRLLAEEMANGSKFFEEEVSVTLTRVRVHSADLATFTWETSKPLNIRPGQTAVLDFSDLVGKAGYQHMADLKPSAVNDDRVRTWTISSAHLAPEGTKTFDLTMREIPNGTITGALFATVRKLQELRPEILDDARQIGLTVKLVGISGDFYLGLPPTPGAPLPEDSNEKMLWLAGGIGLTPFLSMLNAIAHAAASDAHWDVVLVVATREPEVLLPLIAESLGTGTENLRLAIHVYSSSRPAPDFPQPAPKDGLEITCDVHPGRIPESFFASMEDLTSRKTYMCGPGPFELGMSDMLGKHGVTSIVRESFQY</sequence>
<dbReference type="PROSITE" id="PS51384">
    <property type="entry name" value="FAD_FR"/>
    <property type="match status" value="1"/>
</dbReference>
<evidence type="ECO:0000259" key="1">
    <source>
        <dbReference type="PROSITE" id="PS51384"/>
    </source>
</evidence>
<dbReference type="InterPro" id="IPR039261">
    <property type="entry name" value="FNR_nucleotide-bd"/>
</dbReference>
<dbReference type="GO" id="GO:0016491">
    <property type="term" value="F:oxidoreductase activity"/>
    <property type="evidence" value="ECO:0007669"/>
    <property type="project" value="InterPro"/>
</dbReference>
<dbReference type="OrthoDB" id="436496at2759"/>